<reference evidence="2" key="1">
    <citation type="submission" date="2019-03" db="EMBL/GenBank/DDBJ databases">
        <title>Metabolic reconstructions from genomes of highly enriched 'Candidatus Accumulibacter' and 'Candidatus Competibacter' bioreactor populations.</title>
        <authorList>
            <person name="Annavajhala M.K."/>
            <person name="Welles L."/>
            <person name="Abbas B."/>
            <person name="Sorokin D."/>
            <person name="Park H."/>
            <person name="Van Loosdrecht M."/>
            <person name="Chandran K."/>
        </authorList>
    </citation>
    <scope>NUCLEOTIDE SEQUENCE</scope>
    <source>
        <strain evidence="2">SBR_L</strain>
    </source>
</reference>
<dbReference type="Proteomes" id="UP000886469">
    <property type="component" value="Unassembled WGS sequence"/>
</dbReference>
<protein>
    <submittedName>
        <fullName evidence="2">Uncharacterized protein</fullName>
    </submittedName>
</protein>
<evidence type="ECO:0000313" key="2">
    <source>
        <dbReference type="EMBL" id="NMQ07428.1"/>
    </source>
</evidence>
<organism evidence="2 3">
    <name type="scientific">Candidatus Accumulibacter contiguus</name>
    <dbReference type="NCBI Taxonomy" id="2954381"/>
    <lineage>
        <taxon>Bacteria</taxon>
        <taxon>Pseudomonadati</taxon>
        <taxon>Pseudomonadota</taxon>
        <taxon>Betaproteobacteria</taxon>
        <taxon>Candidatus Accumulibacter</taxon>
    </lineage>
</organism>
<name>A0ABX1TGD3_9PROT</name>
<feature type="region of interest" description="Disordered" evidence="1">
    <location>
        <begin position="1"/>
        <end position="32"/>
    </location>
</feature>
<accession>A0ABX1TGD3</accession>
<gene>
    <name evidence="2" type="ORF">E4Q08_20375</name>
</gene>
<feature type="compositionally biased region" description="Basic and acidic residues" evidence="1">
    <location>
        <begin position="13"/>
        <end position="24"/>
    </location>
</feature>
<dbReference type="EMBL" id="SPMX01000077">
    <property type="protein sequence ID" value="NMQ07428.1"/>
    <property type="molecule type" value="Genomic_DNA"/>
</dbReference>
<evidence type="ECO:0000256" key="1">
    <source>
        <dbReference type="SAM" id="MobiDB-lite"/>
    </source>
</evidence>
<feature type="non-terminal residue" evidence="2">
    <location>
        <position position="142"/>
    </location>
</feature>
<evidence type="ECO:0000313" key="3">
    <source>
        <dbReference type="Proteomes" id="UP000886469"/>
    </source>
</evidence>
<sequence length="142" mass="15624">MFLDSGTGPEKTYGIERTDYKTPEPGEDEALVDDKLDGKKPAFDQTRVDRRPLGADGAWLLNASAAVLRLDVPSINPDLEQELLTLHPSYTAAVRNRPFGRVILPSVNMLDGKAKQFDDGLYAAIDLAYFHGVKAKLEGHVQ</sequence>
<keyword evidence="3" id="KW-1185">Reference proteome</keyword>
<proteinExistence type="predicted"/>
<comment type="caution">
    <text evidence="2">The sequence shown here is derived from an EMBL/GenBank/DDBJ whole genome shotgun (WGS) entry which is preliminary data.</text>
</comment>